<keyword evidence="3" id="KW-1185">Reference proteome</keyword>
<reference evidence="2" key="2">
    <citation type="journal article" date="2024" name="Plant">
        <title>Genomic evolution and insights into agronomic trait innovations of Sesamum species.</title>
        <authorList>
            <person name="Miao H."/>
            <person name="Wang L."/>
            <person name="Qu L."/>
            <person name="Liu H."/>
            <person name="Sun Y."/>
            <person name="Le M."/>
            <person name="Wang Q."/>
            <person name="Wei S."/>
            <person name="Zheng Y."/>
            <person name="Lin W."/>
            <person name="Duan Y."/>
            <person name="Cao H."/>
            <person name="Xiong S."/>
            <person name="Wang X."/>
            <person name="Wei L."/>
            <person name="Li C."/>
            <person name="Ma Q."/>
            <person name="Ju M."/>
            <person name="Zhao R."/>
            <person name="Li G."/>
            <person name="Mu C."/>
            <person name="Tian Q."/>
            <person name="Mei H."/>
            <person name="Zhang T."/>
            <person name="Gao T."/>
            <person name="Zhang H."/>
        </authorList>
    </citation>
    <scope>NUCLEOTIDE SEQUENCE</scope>
    <source>
        <strain evidence="2">3651</strain>
    </source>
</reference>
<dbReference type="Proteomes" id="UP001293254">
    <property type="component" value="Unassembled WGS sequence"/>
</dbReference>
<comment type="caution">
    <text evidence="2">The sequence shown here is derived from an EMBL/GenBank/DDBJ whole genome shotgun (WGS) entry which is preliminary data.</text>
</comment>
<feature type="compositionally biased region" description="Polar residues" evidence="1">
    <location>
        <begin position="66"/>
        <end position="75"/>
    </location>
</feature>
<evidence type="ECO:0000256" key="1">
    <source>
        <dbReference type="SAM" id="MobiDB-lite"/>
    </source>
</evidence>
<reference evidence="2" key="1">
    <citation type="submission" date="2020-06" db="EMBL/GenBank/DDBJ databases">
        <authorList>
            <person name="Li T."/>
            <person name="Hu X."/>
            <person name="Zhang T."/>
            <person name="Song X."/>
            <person name="Zhang H."/>
            <person name="Dai N."/>
            <person name="Sheng W."/>
            <person name="Hou X."/>
            <person name="Wei L."/>
        </authorList>
    </citation>
    <scope>NUCLEOTIDE SEQUENCE</scope>
    <source>
        <strain evidence="2">3651</strain>
        <tissue evidence="2">Leaf</tissue>
    </source>
</reference>
<evidence type="ECO:0000313" key="2">
    <source>
        <dbReference type="EMBL" id="KAK4428975.1"/>
    </source>
</evidence>
<feature type="region of interest" description="Disordered" evidence="1">
    <location>
        <begin position="1"/>
        <end position="78"/>
    </location>
</feature>
<dbReference type="EMBL" id="JACGWO010000004">
    <property type="protein sequence ID" value="KAK4428975.1"/>
    <property type="molecule type" value="Genomic_DNA"/>
</dbReference>
<proteinExistence type="predicted"/>
<accession>A0AAE2CNR9</accession>
<organism evidence="2 3">
    <name type="scientific">Sesamum alatum</name>
    <dbReference type="NCBI Taxonomy" id="300844"/>
    <lineage>
        <taxon>Eukaryota</taxon>
        <taxon>Viridiplantae</taxon>
        <taxon>Streptophyta</taxon>
        <taxon>Embryophyta</taxon>
        <taxon>Tracheophyta</taxon>
        <taxon>Spermatophyta</taxon>
        <taxon>Magnoliopsida</taxon>
        <taxon>eudicotyledons</taxon>
        <taxon>Gunneridae</taxon>
        <taxon>Pentapetalae</taxon>
        <taxon>asterids</taxon>
        <taxon>lamiids</taxon>
        <taxon>Lamiales</taxon>
        <taxon>Pedaliaceae</taxon>
        <taxon>Sesamum</taxon>
    </lineage>
</organism>
<sequence>MTRGFAPLPPSRGRGRGRGHVQVVRPPTPDASDALEASSQALPTPLAASASDEPPQSPLVDPTPLGPSTMTPMTSQGGGIPCAFPQPIIHITFTYNTLRCVQVHHPCRGQGRSVLPQLHRLIDFGPLHGIVARLQKDP</sequence>
<name>A0AAE2CNR9_9LAMI</name>
<dbReference type="AlphaFoldDB" id="A0AAE2CNR9"/>
<evidence type="ECO:0000313" key="3">
    <source>
        <dbReference type="Proteomes" id="UP001293254"/>
    </source>
</evidence>
<protein>
    <submittedName>
        <fullName evidence="2">Uncharacterized protein</fullName>
    </submittedName>
</protein>
<gene>
    <name evidence="2" type="ORF">Salat_1197500</name>
</gene>